<protein>
    <submittedName>
        <fullName evidence="2">S41 family peptidase</fullName>
    </submittedName>
</protein>
<dbReference type="Gene3D" id="3.90.226.10">
    <property type="entry name" value="2-enoyl-CoA Hydratase, Chain A, domain 1"/>
    <property type="match status" value="1"/>
</dbReference>
<dbReference type="RefSeq" id="WP_381521308.1">
    <property type="nucleotide sequence ID" value="NZ_JBHULN010000003.1"/>
</dbReference>
<dbReference type="PANTHER" id="PTHR11261">
    <property type="entry name" value="INTERPHOTORECEPTOR RETINOID-BINDING PROTEIN"/>
    <property type="match status" value="1"/>
</dbReference>
<dbReference type="PANTHER" id="PTHR11261:SF3">
    <property type="entry name" value="RETINOL-BINDING PROTEIN 3"/>
    <property type="match status" value="1"/>
</dbReference>
<evidence type="ECO:0000313" key="3">
    <source>
        <dbReference type="Proteomes" id="UP001597469"/>
    </source>
</evidence>
<dbReference type="EMBL" id="JBHULN010000003">
    <property type="protein sequence ID" value="MFD2570537.1"/>
    <property type="molecule type" value="Genomic_DNA"/>
</dbReference>
<proteinExistence type="predicted"/>
<evidence type="ECO:0000259" key="1">
    <source>
        <dbReference type="SMART" id="SM00245"/>
    </source>
</evidence>
<evidence type="ECO:0000313" key="2">
    <source>
        <dbReference type="EMBL" id="MFD2570537.1"/>
    </source>
</evidence>
<reference evidence="3" key="1">
    <citation type="journal article" date="2019" name="Int. J. Syst. Evol. Microbiol.">
        <title>The Global Catalogue of Microorganisms (GCM) 10K type strain sequencing project: providing services to taxonomists for standard genome sequencing and annotation.</title>
        <authorList>
            <consortium name="The Broad Institute Genomics Platform"/>
            <consortium name="The Broad Institute Genome Sequencing Center for Infectious Disease"/>
            <person name="Wu L."/>
            <person name="Ma J."/>
        </authorList>
    </citation>
    <scope>NUCLEOTIDE SEQUENCE [LARGE SCALE GENOMIC DNA]</scope>
    <source>
        <strain evidence="3">KCTC 42805</strain>
    </source>
</reference>
<feature type="domain" description="Tail specific protease" evidence="1">
    <location>
        <begin position="54"/>
        <end position="260"/>
    </location>
</feature>
<dbReference type="SUPFAM" id="SSF52096">
    <property type="entry name" value="ClpP/crotonase"/>
    <property type="match status" value="1"/>
</dbReference>
<dbReference type="Gene3D" id="3.30.750.44">
    <property type="match status" value="1"/>
</dbReference>
<dbReference type="InterPro" id="IPR005151">
    <property type="entry name" value="Tail-specific_protease"/>
</dbReference>
<dbReference type="SMART" id="SM00245">
    <property type="entry name" value="TSPc"/>
    <property type="match status" value="1"/>
</dbReference>
<dbReference type="InterPro" id="IPR029045">
    <property type="entry name" value="ClpP/crotonase-like_dom_sf"/>
</dbReference>
<sequence>MIKPLNDAHVRLADRSLKPPKYVWPRKPSVYSNQFQFNRDSLQTYWQATDTTLAKQGFEPLKASGGTYADRQRQFYYARSTQYGYIRIRECTFGKGGSGPKLRELDSILTYFGPIKGLLLDIRFNQGGGDRFAFGVAGRFVDKGQVVYYRYRRRKRGGYTDFVKLTTFRLRPKGPTQFTQTPIAVLTNDRTVSAGDNLALIMHRLPMVRLIEENTEGSFDSMRFHQLPYGWYYSLPDKRIHDSANQCYEGIGVPVDLRVVVSRADLARSNDPVITQALGNLMSR</sequence>
<dbReference type="Proteomes" id="UP001597469">
    <property type="component" value="Unassembled WGS sequence"/>
</dbReference>
<accession>A0ABW5M0K5</accession>
<gene>
    <name evidence="2" type="ORF">ACFSUS_07825</name>
</gene>
<name>A0ABW5M0K5_9BACT</name>
<comment type="caution">
    <text evidence="2">The sequence shown here is derived from an EMBL/GenBank/DDBJ whole genome shotgun (WGS) entry which is preliminary data.</text>
</comment>
<organism evidence="2 3">
    <name type="scientific">Spirosoma soli</name>
    <dbReference type="NCBI Taxonomy" id="1770529"/>
    <lineage>
        <taxon>Bacteria</taxon>
        <taxon>Pseudomonadati</taxon>
        <taxon>Bacteroidota</taxon>
        <taxon>Cytophagia</taxon>
        <taxon>Cytophagales</taxon>
        <taxon>Cytophagaceae</taxon>
        <taxon>Spirosoma</taxon>
    </lineage>
</organism>
<dbReference type="Pfam" id="PF03572">
    <property type="entry name" value="Peptidase_S41"/>
    <property type="match status" value="1"/>
</dbReference>
<keyword evidence="3" id="KW-1185">Reference proteome</keyword>